<name>A0A1H9NBG2_9BACI</name>
<dbReference type="PANTHER" id="PTHR43582:SF2">
    <property type="entry name" value="LINEARMYCIN RESISTANCE ATP-BINDING PROTEIN LNRL"/>
    <property type="match status" value="1"/>
</dbReference>
<dbReference type="PROSITE" id="PS00211">
    <property type="entry name" value="ABC_TRANSPORTER_1"/>
    <property type="match status" value="1"/>
</dbReference>
<accession>A0A1H9NBG2</accession>
<keyword evidence="2" id="KW-0547">Nucleotide-binding</keyword>
<sequence length="308" mass="34695">MKFWHTIKKGKDGVLMLIADDINKYYGNKKVLSNVSFNIPEGACYGLVGLNGAGKSTLIKIIASVIHNYSGKVQLSDNSARIGYVPQEISLEESLTASDNLSFFGRLYGLRGKELEKRTDEVLEKVGLAERKKDKVKTFSGGMKRRLNIGCAIIHEPNLIIMDEPTVGIDPQSRKYIFTMIEQFKKDNCTIIYASHYMEEIERICEEAAFIDNGKFVESGSVNHLLQKYAIPTIYVKGENCLPDELRTSSSTKEKNGGYLITSNNPLAEMRKIINFCKESRGEIERLELVKPKLEDIFFSLTGSQLRD</sequence>
<dbReference type="Gene3D" id="3.40.50.300">
    <property type="entry name" value="P-loop containing nucleotide triphosphate hydrolases"/>
    <property type="match status" value="1"/>
</dbReference>
<keyword evidence="1" id="KW-0813">Transport</keyword>
<dbReference type="PROSITE" id="PS50893">
    <property type="entry name" value="ABC_TRANSPORTER_2"/>
    <property type="match status" value="1"/>
</dbReference>
<dbReference type="PANTHER" id="PTHR43582">
    <property type="entry name" value="LINEARMYCIN RESISTANCE ATP-BINDING PROTEIN LNRL"/>
    <property type="match status" value="1"/>
</dbReference>
<dbReference type="AlphaFoldDB" id="A0A1H9NBG2"/>
<organism evidence="5 6">
    <name type="scientific">Gracilibacillus ureilyticus</name>
    <dbReference type="NCBI Taxonomy" id="531814"/>
    <lineage>
        <taxon>Bacteria</taxon>
        <taxon>Bacillati</taxon>
        <taxon>Bacillota</taxon>
        <taxon>Bacilli</taxon>
        <taxon>Bacillales</taxon>
        <taxon>Bacillaceae</taxon>
        <taxon>Gracilibacillus</taxon>
    </lineage>
</organism>
<gene>
    <name evidence="5" type="ORF">SAMN04487944_10353</name>
</gene>
<evidence type="ECO:0000256" key="3">
    <source>
        <dbReference type="ARBA" id="ARBA00022840"/>
    </source>
</evidence>
<dbReference type="Pfam" id="PF00005">
    <property type="entry name" value="ABC_tran"/>
    <property type="match status" value="1"/>
</dbReference>
<dbReference type="InterPro" id="IPR003593">
    <property type="entry name" value="AAA+_ATPase"/>
</dbReference>
<dbReference type="InterPro" id="IPR025302">
    <property type="entry name" value="DrrA1/2-like_C"/>
</dbReference>
<dbReference type="SUPFAM" id="SSF52540">
    <property type="entry name" value="P-loop containing nucleoside triphosphate hydrolases"/>
    <property type="match status" value="1"/>
</dbReference>
<evidence type="ECO:0000256" key="2">
    <source>
        <dbReference type="ARBA" id="ARBA00022741"/>
    </source>
</evidence>
<evidence type="ECO:0000313" key="5">
    <source>
        <dbReference type="EMBL" id="SER33161.1"/>
    </source>
</evidence>
<protein>
    <submittedName>
        <fullName evidence="5">ABC-2 type transport system ATP-binding protein</fullName>
    </submittedName>
</protein>
<dbReference type="RefSeq" id="WP_245711587.1">
    <property type="nucleotide sequence ID" value="NZ_FOGL01000003.1"/>
</dbReference>
<keyword evidence="3 5" id="KW-0067">ATP-binding</keyword>
<dbReference type="EMBL" id="FOGL01000003">
    <property type="protein sequence ID" value="SER33161.1"/>
    <property type="molecule type" value="Genomic_DNA"/>
</dbReference>
<dbReference type="SMART" id="SM00382">
    <property type="entry name" value="AAA"/>
    <property type="match status" value="1"/>
</dbReference>
<dbReference type="InterPro" id="IPR017871">
    <property type="entry name" value="ABC_transporter-like_CS"/>
</dbReference>
<dbReference type="Pfam" id="PF13732">
    <property type="entry name" value="DrrA1-3_C"/>
    <property type="match status" value="1"/>
</dbReference>
<dbReference type="GO" id="GO:0005524">
    <property type="term" value="F:ATP binding"/>
    <property type="evidence" value="ECO:0007669"/>
    <property type="project" value="UniProtKB-KW"/>
</dbReference>
<reference evidence="5 6" key="1">
    <citation type="submission" date="2016-10" db="EMBL/GenBank/DDBJ databases">
        <authorList>
            <person name="de Groot N.N."/>
        </authorList>
    </citation>
    <scope>NUCLEOTIDE SEQUENCE [LARGE SCALE GENOMIC DNA]</scope>
    <source>
        <strain evidence="5 6">CGMCC 1.7727</strain>
    </source>
</reference>
<feature type="domain" description="ABC transporter" evidence="4">
    <location>
        <begin position="17"/>
        <end position="238"/>
    </location>
</feature>
<evidence type="ECO:0000259" key="4">
    <source>
        <dbReference type="PROSITE" id="PS50893"/>
    </source>
</evidence>
<dbReference type="STRING" id="531814.SAMN04487944_10353"/>
<dbReference type="Proteomes" id="UP000199687">
    <property type="component" value="Unassembled WGS sequence"/>
</dbReference>
<proteinExistence type="predicted"/>
<dbReference type="InterPro" id="IPR003439">
    <property type="entry name" value="ABC_transporter-like_ATP-bd"/>
</dbReference>
<keyword evidence="6" id="KW-1185">Reference proteome</keyword>
<dbReference type="InterPro" id="IPR027417">
    <property type="entry name" value="P-loop_NTPase"/>
</dbReference>
<dbReference type="GO" id="GO:0016887">
    <property type="term" value="F:ATP hydrolysis activity"/>
    <property type="evidence" value="ECO:0007669"/>
    <property type="project" value="InterPro"/>
</dbReference>
<evidence type="ECO:0000313" key="6">
    <source>
        <dbReference type="Proteomes" id="UP000199687"/>
    </source>
</evidence>
<evidence type="ECO:0000256" key="1">
    <source>
        <dbReference type="ARBA" id="ARBA00022448"/>
    </source>
</evidence>